<protein>
    <submittedName>
        <fullName evidence="1">Uncharacterized protein</fullName>
    </submittedName>
</protein>
<name>A0ABY7ECL2_MYAAR</name>
<reference evidence="1" key="1">
    <citation type="submission" date="2022-11" db="EMBL/GenBank/DDBJ databases">
        <title>Centuries of genome instability and evolution in soft-shell clam transmissible cancer (bioRxiv).</title>
        <authorList>
            <person name="Hart S.F.M."/>
            <person name="Yonemitsu M.A."/>
            <person name="Giersch R.M."/>
            <person name="Beal B.F."/>
            <person name="Arriagada G."/>
            <person name="Davis B.W."/>
            <person name="Ostrander E.A."/>
            <person name="Goff S.P."/>
            <person name="Metzger M.J."/>
        </authorList>
    </citation>
    <scope>NUCLEOTIDE SEQUENCE</scope>
    <source>
        <strain evidence="1">MELC-2E11</strain>
        <tissue evidence="1">Siphon/mantle</tissue>
    </source>
</reference>
<accession>A0ABY7ECL2</accession>
<dbReference type="EMBL" id="CP111016">
    <property type="protein sequence ID" value="WAR06436.1"/>
    <property type="molecule type" value="Genomic_DNA"/>
</dbReference>
<evidence type="ECO:0000313" key="2">
    <source>
        <dbReference type="Proteomes" id="UP001164746"/>
    </source>
</evidence>
<dbReference type="Proteomes" id="UP001164746">
    <property type="component" value="Chromosome 5"/>
</dbReference>
<organism evidence="1 2">
    <name type="scientific">Mya arenaria</name>
    <name type="common">Soft-shell clam</name>
    <dbReference type="NCBI Taxonomy" id="6604"/>
    <lineage>
        <taxon>Eukaryota</taxon>
        <taxon>Metazoa</taxon>
        <taxon>Spiralia</taxon>
        <taxon>Lophotrochozoa</taxon>
        <taxon>Mollusca</taxon>
        <taxon>Bivalvia</taxon>
        <taxon>Autobranchia</taxon>
        <taxon>Heteroconchia</taxon>
        <taxon>Euheterodonta</taxon>
        <taxon>Imparidentia</taxon>
        <taxon>Neoheterodontei</taxon>
        <taxon>Myida</taxon>
        <taxon>Myoidea</taxon>
        <taxon>Myidae</taxon>
        <taxon>Mya</taxon>
    </lineage>
</organism>
<evidence type="ECO:0000313" key="1">
    <source>
        <dbReference type="EMBL" id="WAR06436.1"/>
    </source>
</evidence>
<sequence length="33" mass="3832">MHNFCKKRKTRTQKGKQILAADNFNAGYHSPKI</sequence>
<keyword evidence="2" id="KW-1185">Reference proteome</keyword>
<gene>
    <name evidence="1" type="ORF">MAR_021805</name>
</gene>
<proteinExistence type="predicted"/>